<comment type="caution">
    <text evidence="10">The sequence shown here is derived from an EMBL/GenBank/DDBJ whole genome shotgun (WGS) entry which is preliminary data.</text>
</comment>
<dbReference type="InterPro" id="IPR001867">
    <property type="entry name" value="OmpR/PhoB-type_DNA-bd"/>
</dbReference>
<dbReference type="RefSeq" id="WP_111528239.1">
    <property type="nucleotide sequence ID" value="NZ_JBHRSG010000004.1"/>
</dbReference>
<feature type="domain" description="Response regulatory" evidence="8">
    <location>
        <begin position="2"/>
        <end position="116"/>
    </location>
</feature>
<evidence type="ECO:0000259" key="8">
    <source>
        <dbReference type="PROSITE" id="PS50110"/>
    </source>
</evidence>
<evidence type="ECO:0000256" key="5">
    <source>
        <dbReference type="ARBA" id="ARBA00023163"/>
    </source>
</evidence>
<protein>
    <submittedName>
        <fullName evidence="10">DNA-binding response regulator</fullName>
    </submittedName>
</protein>
<evidence type="ECO:0000256" key="4">
    <source>
        <dbReference type="ARBA" id="ARBA00023125"/>
    </source>
</evidence>
<keyword evidence="4 7" id="KW-0238">DNA-binding</keyword>
<dbReference type="PROSITE" id="PS50110">
    <property type="entry name" value="RESPONSE_REGULATORY"/>
    <property type="match status" value="1"/>
</dbReference>
<dbReference type="CDD" id="cd00383">
    <property type="entry name" value="trans_reg_C"/>
    <property type="match status" value="1"/>
</dbReference>
<dbReference type="FunFam" id="3.40.50.2300:FF:000002">
    <property type="entry name" value="DNA-binding response regulator PhoP"/>
    <property type="match status" value="1"/>
</dbReference>
<dbReference type="GO" id="GO:0006355">
    <property type="term" value="P:regulation of DNA-templated transcription"/>
    <property type="evidence" value="ECO:0007669"/>
    <property type="project" value="InterPro"/>
</dbReference>
<dbReference type="Gene3D" id="1.10.10.10">
    <property type="entry name" value="Winged helix-like DNA-binding domain superfamily/Winged helix DNA-binding domain"/>
    <property type="match status" value="1"/>
</dbReference>
<evidence type="ECO:0000259" key="9">
    <source>
        <dbReference type="PROSITE" id="PS51755"/>
    </source>
</evidence>
<dbReference type="GO" id="GO:0000156">
    <property type="term" value="F:phosphorelay response regulator activity"/>
    <property type="evidence" value="ECO:0007669"/>
    <property type="project" value="TreeGrafter"/>
</dbReference>
<keyword evidence="3" id="KW-0805">Transcription regulation</keyword>
<dbReference type="GO" id="GO:0000976">
    <property type="term" value="F:transcription cis-regulatory region binding"/>
    <property type="evidence" value="ECO:0007669"/>
    <property type="project" value="TreeGrafter"/>
</dbReference>
<evidence type="ECO:0000256" key="7">
    <source>
        <dbReference type="PROSITE-ProRule" id="PRU01091"/>
    </source>
</evidence>
<dbReference type="Gene3D" id="3.40.50.2300">
    <property type="match status" value="1"/>
</dbReference>
<dbReference type="Pfam" id="PF00486">
    <property type="entry name" value="Trans_reg_C"/>
    <property type="match status" value="1"/>
</dbReference>
<dbReference type="InterPro" id="IPR039420">
    <property type="entry name" value="WalR-like"/>
</dbReference>
<accession>A0A328ANR1</accession>
<feature type="domain" description="OmpR/PhoB-type" evidence="9">
    <location>
        <begin position="124"/>
        <end position="218"/>
    </location>
</feature>
<name>A0A328ANR1_9CAUL</name>
<dbReference type="SUPFAM" id="SSF52172">
    <property type="entry name" value="CheY-like"/>
    <property type="match status" value="1"/>
</dbReference>
<dbReference type="Gene3D" id="6.10.250.690">
    <property type="match status" value="1"/>
</dbReference>
<organism evidence="10 11">
    <name type="scientific">Phenylobacterium soli</name>
    <dbReference type="NCBI Taxonomy" id="2170551"/>
    <lineage>
        <taxon>Bacteria</taxon>
        <taxon>Pseudomonadati</taxon>
        <taxon>Pseudomonadota</taxon>
        <taxon>Alphaproteobacteria</taxon>
        <taxon>Caulobacterales</taxon>
        <taxon>Caulobacteraceae</taxon>
        <taxon>Phenylobacterium</taxon>
    </lineage>
</organism>
<dbReference type="SMART" id="SM00448">
    <property type="entry name" value="REC"/>
    <property type="match status" value="1"/>
</dbReference>
<dbReference type="PANTHER" id="PTHR48111:SF37">
    <property type="entry name" value="RESPONSE REGULATOR PROTEIN CARR"/>
    <property type="match status" value="1"/>
</dbReference>
<dbReference type="FunFam" id="1.10.10.10:FF:000005">
    <property type="entry name" value="Two-component system response regulator"/>
    <property type="match status" value="1"/>
</dbReference>
<keyword evidence="2" id="KW-0902">Two-component regulatory system</keyword>
<evidence type="ECO:0000256" key="2">
    <source>
        <dbReference type="ARBA" id="ARBA00023012"/>
    </source>
</evidence>
<evidence type="ECO:0000313" key="10">
    <source>
        <dbReference type="EMBL" id="RAK54488.1"/>
    </source>
</evidence>
<evidence type="ECO:0000256" key="1">
    <source>
        <dbReference type="ARBA" id="ARBA00022553"/>
    </source>
</evidence>
<evidence type="ECO:0000313" key="11">
    <source>
        <dbReference type="Proteomes" id="UP000249254"/>
    </source>
</evidence>
<keyword evidence="5" id="KW-0804">Transcription</keyword>
<dbReference type="CDD" id="cd19934">
    <property type="entry name" value="REC_OmpR_EcPhoP-like"/>
    <property type="match status" value="1"/>
</dbReference>
<reference evidence="11" key="1">
    <citation type="submission" date="2018-05" db="EMBL/GenBank/DDBJ databases">
        <authorList>
            <person name="Li X."/>
        </authorList>
    </citation>
    <scope>NUCLEOTIDE SEQUENCE [LARGE SCALE GENOMIC DNA]</scope>
    <source>
        <strain evidence="11">LX32</strain>
    </source>
</reference>
<dbReference type="PROSITE" id="PS51755">
    <property type="entry name" value="OMPR_PHOB"/>
    <property type="match status" value="1"/>
</dbReference>
<dbReference type="OrthoDB" id="9802426at2"/>
<keyword evidence="11" id="KW-1185">Reference proteome</keyword>
<dbReference type="GO" id="GO:0032993">
    <property type="term" value="C:protein-DNA complex"/>
    <property type="evidence" value="ECO:0007669"/>
    <property type="project" value="TreeGrafter"/>
</dbReference>
<dbReference type="AlphaFoldDB" id="A0A328ANR1"/>
<dbReference type="EMBL" id="QFYQ01000001">
    <property type="protein sequence ID" value="RAK54488.1"/>
    <property type="molecule type" value="Genomic_DNA"/>
</dbReference>
<keyword evidence="1 6" id="KW-0597">Phosphoprotein</keyword>
<proteinExistence type="predicted"/>
<gene>
    <name evidence="10" type="ORF">DJ017_08115</name>
</gene>
<dbReference type="InterPro" id="IPR036388">
    <property type="entry name" value="WH-like_DNA-bd_sf"/>
</dbReference>
<dbReference type="SMART" id="SM00862">
    <property type="entry name" value="Trans_reg_C"/>
    <property type="match status" value="1"/>
</dbReference>
<evidence type="ECO:0000256" key="3">
    <source>
        <dbReference type="ARBA" id="ARBA00023015"/>
    </source>
</evidence>
<dbReference type="Proteomes" id="UP000249254">
    <property type="component" value="Unassembled WGS sequence"/>
</dbReference>
<feature type="DNA-binding region" description="OmpR/PhoB-type" evidence="7">
    <location>
        <begin position="124"/>
        <end position="218"/>
    </location>
</feature>
<sequence length="233" mass="25816">MRILLVEDDPDLSRQLKLALSDAGYAVDHAPDGEEAQYLGETEPYDAIILDLGLPKVDGVSVLERWRRENMTTPVLILTARGAWSEKVAGFDAGADDYLTKPFHTEELLARLRALLRRSAGHAAPHLSCGGLRLDPRAARASVNGEPLRLTSLEYRLLHYLMMHQGRVISRTELVEHLYDQDFDRDSNTIEVFIGRVRKKIGAERIETVRGLGYRLTCPANEVGEQAGGSAGA</sequence>
<evidence type="ECO:0000256" key="6">
    <source>
        <dbReference type="PROSITE-ProRule" id="PRU00169"/>
    </source>
</evidence>
<dbReference type="InterPro" id="IPR011006">
    <property type="entry name" value="CheY-like_superfamily"/>
</dbReference>
<feature type="modified residue" description="4-aspartylphosphate" evidence="6">
    <location>
        <position position="51"/>
    </location>
</feature>
<dbReference type="InterPro" id="IPR001789">
    <property type="entry name" value="Sig_transdc_resp-reg_receiver"/>
</dbReference>
<dbReference type="Pfam" id="PF00072">
    <property type="entry name" value="Response_reg"/>
    <property type="match status" value="1"/>
</dbReference>
<dbReference type="PANTHER" id="PTHR48111">
    <property type="entry name" value="REGULATOR OF RPOS"/>
    <property type="match status" value="1"/>
</dbReference>
<dbReference type="GO" id="GO:0005829">
    <property type="term" value="C:cytosol"/>
    <property type="evidence" value="ECO:0007669"/>
    <property type="project" value="TreeGrafter"/>
</dbReference>